<feature type="domain" description="Helix-turn-helix" evidence="1">
    <location>
        <begin position="12"/>
        <end position="60"/>
    </location>
</feature>
<reference evidence="2 3" key="1">
    <citation type="submission" date="2020-08" db="EMBL/GenBank/DDBJ databases">
        <title>Genome public.</title>
        <authorList>
            <person name="Liu C."/>
            <person name="Sun Q."/>
        </authorList>
    </citation>
    <scope>NUCLEOTIDE SEQUENCE [LARGE SCALE GENOMIC DNA]</scope>
    <source>
        <strain evidence="2 3">M2</strain>
    </source>
</reference>
<proteinExistence type="predicted"/>
<evidence type="ECO:0000313" key="3">
    <source>
        <dbReference type="Proteomes" id="UP000641741"/>
    </source>
</evidence>
<protein>
    <submittedName>
        <fullName evidence="2">Helix-turn-helix domain-containing protein</fullName>
    </submittedName>
</protein>
<name>A0ABR7GK42_9FIRM</name>
<sequence>MNPDAFDSYPEMLNAEQLAKMLGISRAGAYQLLNCDSFPTLHIGKRKIAPKSKVLEWIDQMTSH</sequence>
<accession>A0ABR7GK42</accession>
<dbReference type="Pfam" id="PF12728">
    <property type="entry name" value="HTH_17"/>
    <property type="match status" value="1"/>
</dbReference>
<comment type="caution">
    <text evidence="2">The sequence shown here is derived from an EMBL/GenBank/DDBJ whole genome shotgun (WGS) entry which is preliminary data.</text>
</comment>
<keyword evidence="3" id="KW-1185">Reference proteome</keyword>
<dbReference type="Proteomes" id="UP000641741">
    <property type="component" value="Unassembled WGS sequence"/>
</dbReference>
<organism evidence="2 3">
    <name type="scientific">Agathobaculum hominis</name>
    <dbReference type="NCBI Taxonomy" id="2763014"/>
    <lineage>
        <taxon>Bacteria</taxon>
        <taxon>Bacillati</taxon>
        <taxon>Bacillota</taxon>
        <taxon>Clostridia</taxon>
        <taxon>Eubacteriales</taxon>
        <taxon>Butyricicoccaceae</taxon>
        <taxon>Agathobaculum</taxon>
    </lineage>
</organism>
<gene>
    <name evidence="2" type="ORF">H8S02_01690</name>
</gene>
<dbReference type="EMBL" id="JACOPK010000001">
    <property type="protein sequence ID" value="MBC5694665.1"/>
    <property type="molecule type" value="Genomic_DNA"/>
</dbReference>
<dbReference type="InterPro" id="IPR041657">
    <property type="entry name" value="HTH_17"/>
</dbReference>
<evidence type="ECO:0000259" key="1">
    <source>
        <dbReference type="Pfam" id="PF12728"/>
    </source>
</evidence>
<evidence type="ECO:0000313" key="2">
    <source>
        <dbReference type="EMBL" id="MBC5694665.1"/>
    </source>
</evidence>
<dbReference type="RefSeq" id="WP_118686766.1">
    <property type="nucleotide sequence ID" value="NZ_JACOPK010000001.1"/>
</dbReference>